<dbReference type="EMBL" id="JAVDVC010000010">
    <property type="protein sequence ID" value="MDR6960594.1"/>
    <property type="molecule type" value="Genomic_DNA"/>
</dbReference>
<dbReference type="GO" id="GO:0000271">
    <property type="term" value="P:polysaccharide biosynthetic process"/>
    <property type="evidence" value="ECO:0007669"/>
    <property type="project" value="TreeGrafter"/>
</dbReference>
<feature type="transmembrane region" description="Helical" evidence="1">
    <location>
        <begin position="6"/>
        <end position="29"/>
    </location>
</feature>
<dbReference type="InterPro" id="IPR002656">
    <property type="entry name" value="Acyl_transf_3_dom"/>
</dbReference>
<evidence type="ECO:0000256" key="1">
    <source>
        <dbReference type="SAM" id="Phobius"/>
    </source>
</evidence>
<feature type="transmembrane region" description="Helical" evidence="1">
    <location>
        <begin position="198"/>
        <end position="215"/>
    </location>
</feature>
<comment type="caution">
    <text evidence="3">The sequence shown here is derived from an EMBL/GenBank/DDBJ whole genome shotgun (WGS) entry which is preliminary data.</text>
</comment>
<feature type="transmembrane region" description="Helical" evidence="1">
    <location>
        <begin position="308"/>
        <end position="329"/>
    </location>
</feature>
<dbReference type="GO" id="GO:0016747">
    <property type="term" value="F:acyltransferase activity, transferring groups other than amino-acyl groups"/>
    <property type="evidence" value="ECO:0007669"/>
    <property type="project" value="InterPro"/>
</dbReference>
<name>A0AAW8MFW3_9PSED</name>
<keyword evidence="1" id="KW-1133">Transmembrane helix</keyword>
<evidence type="ECO:0000259" key="2">
    <source>
        <dbReference type="Pfam" id="PF01757"/>
    </source>
</evidence>
<dbReference type="GO" id="GO:0016020">
    <property type="term" value="C:membrane"/>
    <property type="evidence" value="ECO:0007669"/>
    <property type="project" value="TreeGrafter"/>
</dbReference>
<dbReference type="PANTHER" id="PTHR23028:SF53">
    <property type="entry name" value="ACYL_TRANSF_3 DOMAIN-CONTAINING PROTEIN"/>
    <property type="match status" value="1"/>
</dbReference>
<keyword evidence="1" id="KW-0812">Transmembrane</keyword>
<keyword evidence="1" id="KW-0472">Membrane</keyword>
<accession>A0AAW8MFW3</accession>
<reference evidence="3" key="1">
    <citation type="submission" date="2023-07" db="EMBL/GenBank/DDBJ databases">
        <title>Sorghum-associated microbial communities from plants grown in Nebraska, USA.</title>
        <authorList>
            <person name="Schachtman D."/>
        </authorList>
    </citation>
    <scope>NUCLEOTIDE SEQUENCE</scope>
    <source>
        <strain evidence="3">3432</strain>
    </source>
</reference>
<evidence type="ECO:0000313" key="3">
    <source>
        <dbReference type="EMBL" id="MDR6960594.1"/>
    </source>
</evidence>
<dbReference type="InterPro" id="IPR050879">
    <property type="entry name" value="Acyltransferase_3"/>
</dbReference>
<feature type="transmembrane region" description="Helical" evidence="1">
    <location>
        <begin position="173"/>
        <end position="191"/>
    </location>
</feature>
<sequence>MIETFQLLALYVLSIGVFCLVAGRFPLLAPEAQHRVSSLDGLRGVLATAVMVHHFAITFVWHSTGTWQVTESRVINNMGAVPVSLFFMITGYLFTQKVIRGQPKWGSLLSSRLRRIFPMYIASVLLVAAISFYQTRGELSPVLDNFAAFGSWLIFLGGPINGFPDSKLVNASVQWTLMYEALFYLSLPLMYCLFRRRLPILALVISIGAIAILWSEYHHVFHKRYVKLFLVGMAVAFLEPRLRKTSINFSNLWCCLIAVGVLLASLKMRSYSTAQMLILGIPFGLFVLGNSLYGLLENKGLKVLGEASFSIYLLHGIVIYSAFSLLKIYNFTDGAFADYAWYLPLIILTVSTVSVLTYWSIERPFIIAPRRRLDKTVEEI</sequence>
<feature type="transmembrane region" description="Helical" evidence="1">
    <location>
        <begin position="74"/>
        <end position="95"/>
    </location>
</feature>
<dbReference type="PANTHER" id="PTHR23028">
    <property type="entry name" value="ACETYLTRANSFERASE"/>
    <property type="match status" value="1"/>
</dbReference>
<feature type="domain" description="Acyltransferase 3" evidence="2">
    <location>
        <begin position="37"/>
        <end position="359"/>
    </location>
</feature>
<dbReference type="AlphaFoldDB" id="A0AAW8MFW3"/>
<organism evidence="3 4">
    <name type="scientific">Pseudomonas brassicacearum</name>
    <dbReference type="NCBI Taxonomy" id="930166"/>
    <lineage>
        <taxon>Bacteria</taxon>
        <taxon>Pseudomonadati</taxon>
        <taxon>Pseudomonadota</taxon>
        <taxon>Gammaproteobacteria</taxon>
        <taxon>Pseudomonadales</taxon>
        <taxon>Pseudomonadaceae</taxon>
        <taxon>Pseudomonas</taxon>
    </lineage>
</organism>
<feature type="transmembrane region" description="Helical" evidence="1">
    <location>
        <begin position="41"/>
        <end position="62"/>
    </location>
</feature>
<gene>
    <name evidence="3" type="ORF">J2W43_004599</name>
</gene>
<feature type="transmembrane region" description="Helical" evidence="1">
    <location>
        <begin position="341"/>
        <end position="361"/>
    </location>
</feature>
<feature type="transmembrane region" description="Helical" evidence="1">
    <location>
        <begin position="274"/>
        <end position="296"/>
    </location>
</feature>
<feature type="transmembrane region" description="Helical" evidence="1">
    <location>
        <begin position="250"/>
        <end position="268"/>
    </location>
</feature>
<feature type="transmembrane region" description="Helical" evidence="1">
    <location>
        <begin position="116"/>
        <end position="133"/>
    </location>
</feature>
<proteinExistence type="predicted"/>
<dbReference type="Pfam" id="PF01757">
    <property type="entry name" value="Acyl_transf_3"/>
    <property type="match status" value="1"/>
</dbReference>
<dbReference type="RefSeq" id="WP_310365669.1">
    <property type="nucleotide sequence ID" value="NZ_JAVDVC010000010.1"/>
</dbReference>
<feature type="transmembrane region" description="Helical" evidence="1">
    <location>
        <begin position="221"/>
        <end position="238"/>
    </location>
</feature>
<dbReference type="Proteomes" id="UP001252613">
    <property type="component" value="Unassembled WGS sequence"/>
</dbReference>
<evidence type="ECO:0000313" key="4">
    <source>
        <dbReference type="Proteomes" id="UP001252613"/>
    </source>
</evidence>
<protein>
    <submittedName>
        <fullName evidence="3">Peptidoglycan/LPS O-acetylase OafA/YrhL</fullName>
    </submittedName>
</protein>